<comment type="caution">
    <text evidence="1">The sequence shown here is derived from an EMBL/GenBank/DDBJ whole genome shotgun (WGS) entry which is preliminary data.</text>
</comment>
<dbReference type="EMBL" id="AMYD01002581">
    <property type="protein sequence ID" value="EQB48587.1"/>
    <property type="molecule type" value="Genomic_DNA"/>
</dbReference>
<accession>T0JZC8</accession>
<sequence length="34" mass="4125">MSFVVVFPLLPCILYKNYWNAFWRIGFFLIPKNS</sequence>
<name>T0JZC8_COLGC</name>
<gene>
    <name evidence="1" type="ORF">CGLO_12169</name>
</gene>
<evidence type="ECO:0000313" key="1">
    <source>
        <dbReference type="EMBL" id="EQB48587.1"/>
    </source>
</evidence>
<dbReference type="Proteomes" id="UP000015530">
    <property type="component" value="Unassembled WGS sequence"/>
</dbReference>
<protein>
    <submittedName>
        <fullName evidence="1">Uncharacterized protein</fullName>
    </submittedName>
</protein>
<reference evidence="2" key="1">
    <citation type="journal article" date="2013" name="Mol. Plant Microbe Interact.">
        <title>Global aspects of pacC regulation of pathogenicity genes in Colletotrichum gloeosporioides as revealed by transcriptome analysis.</title>
        <authorList>
            <person name="Alkan N."/>
            <person name="Meng X."/>
            <person name="Friedlander G."/>
            <person name="Reuveni E."/>
            <person name="Sukno S."/>
            <person name="Sherman A."/>
            <person name="Thon M."/>
            <person name="Fluhr R."/>
            <person name="Prusky D."/>
        </authorList>
    </citation>
    <scope>NUCLEOTIDE SEQUENCE [LARGE SCALE GENOMIC DNA]</scope>
    <source>
        <strain evidence="2">Cg-14</strain>
    </source>
</reference>
<organism evidence="1 2">
    <name type="scientific">Colletotrichum gloeosporioides (strain Cg-14)</name>
    <name type="common">Anthracnose fungus</name>
    <name type="synonym">Glomerella cingulata</name>
    <dbReference type="NCBI Taxonomy" id="1237896"/>
    <lineage>
        <taxon>Eukaryota</taxon>
        <taxon>Fungi</taxon>
        <taxon>Dikarya</taxon>
        <taxon>Ascomycota</taxon>
        <taxon>Pezizomycotina</taxon>
        <taxon>Sordariomycetes</taxon>
        <taxon>Hypocreomycetidae</taxon>
        <taxon>Glomerellales</taxon>
        <taxon>Glomerellaceae</taxon>
        <taxon>Colletotrichum</taxon>
        <taxon>Colletotrichum gloeosporioides species complex</taxon>
    </lineage>
</organism>
<dbReference type="AlphaFoldDB" id="T0JZC8"/>
<dbReference type="HOGENOM" id="CLU_3377044_0_0_1"/>
<proteinExistence type="predicted"/>
<evidence type="ECO:0000313" key="2">
    <source>
        <dbReference type="Proteomes" id="UP000015530"/>
    </source>
</evidence>